<feature type="site" description="Important for catalytic activity" evidence="5">
    <location>
        <position position="138"/>
    </location>
</feature>
<protein>
    <recommendedName>
        <fullName evidence="4">3-hydroxybutyryl-CoA dehydrogenase</fullName>
    </recommendedName>
</protein>
<feature type="domain" description="3-hydroxyacyl-CoA dehydrogenase NAD binding" evidence="8">
    <location>
        <begin position="3"/>
        <end position="181"/>
    </location>
</feature>
<dbReference type="AlphaFoldDB" id="A0A1W1ZLB3"/>
<dbReference type="InterPro" id="IPR006180">
    <property type="entry name" value="3-OHacyl-CoA_DH_CS"/>
</dbReference>
<dbReference type="GO" id="GO:0070403">
    <property type="term" value="F:NAD+ binding"/>
    <property type="evidence" value="ECO:0007669"/>
    <property type="project" value="InterPro"/>
</dbReference>
<dbReference type="PANTHER" id="PTHR48075">
    <property type="entry name" value="3-HYDROXYACYL-COA DEHYDROGENASE FAMILY PROTEIN"/>
    <property type="match status" value="1"/>
</dbReference>
<evidence type="ECO:0000256" key="4">
    <source>
        <dbReference type="ARBA" id="ARBA00067747"/>
    </source>
</evidence>
<evidence type="ECO:0000259" key="8">
    <source>
        <dbReference type="Pfam" id="PF02737"/>
    </source>
</evidence>
<dbReference type="InterPro" id="IPR006176">
    <property type="entry name" value="3-OHacyl-CoA_DH_NAD-bd"/>
</dbReference>
<feature type="binding site" evidence="6">
    <location>
        <position position="141"/>
    </location>
    <ligand>
        <name>NAD(+)</name>
        <dbReference type="ChEBI" id="CHEBI:57540"/>
    </ligand>
</feature>
<accession>A0A1W1ZLB3</accession>
<dbReference type="Gene3D" id="1.10.1040.10">
    <property type="entry name" value="N-(1-d-carboxylethyl)-l-norvaline Dehydrogenase, domain 2"/>
    <property type="match status" value="1"/>
</dbReference>
<keyword evidence="6" id="KW-0520">NAD</keyword>
<feature type="binding site" evidence="6">
    <location>
        <begin position="8"/>
        <end position="13"/>
    </location>
    <ligand>
        <name>NAD(+)</name>
        <dbReference type="ChEBI" id="CHEBI:57540"/>
    </ligand>
</feature>
<dbReference type="SUPFAM" id="SSF51735">
    <property type="entry name" value="NAD(P)-binding Rossmann-fold domains"/>
    <property type="match status" value="1"/>
</dbReference>
<dbReference type="InterPro" id="IPR013328">
    <property type="entry name" value="6PGD_dom2"/>
</dbReference>
<dbReference type="STRING" id="1122930.SAMN02745168_1200"/>
<dbReference type="GO" id="GO:0008691">
    <property type="term" value="F:3-hydroxybutyryl-CoA dehydrogenase activity"/>
    <property type="evidence" value="ECO:0007669"/>
    <property type="project" value="TreeGrafter"/>
</dbReference>
<evidence type="ECO:0000313" key="10">
    <source>
        <dbReference type="Proteomes" id="UP000192790"/>
    </source>
</evidence>
<dbReference type="UniPathway" id="UPA00863"/>
<sequence>MKKILVVGAGTMGLDIAQVFAKKDLDVTVRDISDEILVRAKDKLEKGMAKLVEKGRMTEEARTGVLKHITFTTDLKAAADVDLVVEAVLEVLDVKKSLFKELDGICKPETIFASNTSSISITEIASATKRPDRFIGMHFFNPATVMKLIEVIRGAHTTDETFKKVYDLSSYIGKEPVEVQEAPAFVVNRILIPMINEAIALYAQGTASVADIDKAMMLGANHPMGPLTLADFVGLDIVLHVLDTIYSETGDPRYAAHPLLRKMVRGGILGKKSGKGFYDYSK</sequence>
<dbReference type="InterPro" id="IPR022694">
    <property type="entry name" value="3-OHacyl-CoA_DH"/>
</dbReference>
<dbReference type="Proteomes" id="UP000192790">
    <property type="component" value="Unassembled WGS sequence"/>
</dbReference>
<dbReference type="OrthoDB" id="9771883at2"/>
<dbReference type="InterPro" id="IPR008927">
    <property type="entry name" value="6-PGluconate_DH-like_C_sf"/>
</dbReference>
<dbReference type="RefSeq" id="WP_084233822.1">
    <property type="nucleotide sequence ID" value="NZ_FWXW01000002.1"/>
</dbReference>
<comment type="pathway">
    <text evidence="1">Lipid metabolism; butanoate metabolism.</text>
</comment>
<feature type="binding site" evidence="6">
    <location>
        <position position="90"/>
    </location>
    <ligand>
        <name>NAD(+)</name>
        <dbReference type="ChEBI" id="CHEBI:57540"/>
    </ligand>
</feature>
<dbReference type="InterPro" id="IPR036291">
    <property type="entry name" value="NAD(P)-bd_dom_sf"/>
</dbReference>
<feature type="domain" description="3-hydroxyacyl-CoA dehydrogenase C-terminal" evidence="7">
    <location>
        <begin position="185"/>
        <end position="280"/>
    </location>
</feature>
<dbReference type="GO" id="GO:0006635">
    <property type="term" value="P:fatty acid beta-oxidation"/>
    <property type="evidence" value="ECO:0007669"/>
    <property type="project" value="TreeGrafter"/>
</dbReference>
<feature type="binding site" evidence="6">
    <location>
        <position position="117"/>
    </location>
    <ligand>
        <name>NAD(+)</name>
        <dbReference type="ChEBI" id="CHEBI:57540"/>
    </ligand>
</feature>
<evidence type="ECO:0000256" key="5">
    <source>
        <dbReference type="PIRSR" id="PIRSR000105-1"/>
    </source>
</evidence>
<dbReference type="GO" id="GO:0019605">
    <property type="term" value="P:butyrate metabolic process"/>
    <property type="evidence" value="ECO:0007669"/>
    <property type="project" value="UniProtKB-UniPathway"/>
</dbReference>
<organism evidence="9 10">
    <name type="scientific">Papillibacter cinnamivorans DSM 12816</name>
    <dbReference type="NCBI Taxonomy" id="1122930"/>
    <lineage>
        <taxon>Bacteria</taxon>
        <taxon>Bacillati</taxon>
        <taxon>Bacillota</taxon>
        <taxon>Clostridia</taxon>
        <taxon>Eubacteriales</taxon>
        <taxon>Oscillospiraceae</taxon>
        <taxon>Papillibacter</taxon>
    </lineage>
</organism>
<dbReference type="PROSITE" id="PS00067">
    <property type="entry name" value="3HCDH"/>
    <property type="match status" value="1"/>
</dbReference>
<feature type="binding site" evidence="6">
    <location>
        <position position="95"/>
    </location>
    <ligand>
        <name>NAD(+)</name>
        <dbReference type="ChEBI" id="CHEBI:57540"/>
    </ligand>
</feature>
<proteinExistence type="inferred from homology"/>
<evidence type="ECO:0000256" key="6">
    <source>
        <dbReference type="PIRSR" id="PIRSR000105-2"/>
    </source>
</evidence>
<dbReference type="InterPro" id="IPR006108">
    <property type="entry name" value="3HC_DH_C"/>
</dbReference>
<reference evidence="9 10" key="1">
    <citation type="submission" date="2017-04" db="EMBL/GenBank/DDBJ databases">
        <authorList>
            <person name="Afonso C.L."/>
            <person name="Miller P.J."/>
            <person name="Scott M.A."/>
            <person name="Spackman E."/>
            <person name="Goraichik I."/>
            <person name="Dimitrov K.M."/>
            <person name="Suarez D.L."/>
            <person name="Swayne D.E."/>
        </authorList>
    </citation>
    <scope>NUCLEOTIDE SEQUENCE [LARGE SCALE GENOMIC DNA]</scope>
    <source>
        <strain evidence="9 10">DSM 12816</strain>
    </source>
</reference>
<evidence type="ECO:0000256" key="2">
    <source>
        <dbReference type="ARBA" id="ARBA00009463"/>
    </source>
</evidence>
<dbReference type="Pfam" id="PF00725">
    <property type="entry name" value="3HCDH"/>
    <property type="match status" value="1"/>
</dbReference>
<feature type="binding site" evidence="6">
    <location>
        <position position="31"/>
    </location>
    <ligand>
        <name>NAD(+)</name>
        <dbReference type="ChEBI" id="CHEBI:57540"/>
    </ligand>
</feature>
<comment type="similarity">
    <text evidence="2">Belongs to the 3-hydroxyacyl-CoA dehydrogenase family.</text>
</comment>
<dbReference type="EMBL" id="FWXW01000002">
    <property type="protein sequence ID" value="SMC49002.1"/>
    <property type="molecule type" value="Genomic_DNA"/>
</dbReference>
<dbReference type="Pfam" id="PF02737">
    <property type="entry name" value="3HCDH_N"/>
    <property type="match status" value="1"/>
</dbReference>
<dbReference type="PANTHER" id="PTHR48075:SF5">
    <property type="entry name" value="3-HYDROXYBUTYRYL-COA DEHYDROGENASE"/>
    <property type="match status" value="1"/>
</dbReference>
<dbReference type="Gene3D" id="3.40.50.720">
    <property type="entry name" value="NAD(P)-binding Rossmann-like Domain"/>
    <property type="match status" value="1"/>
</dbReference>
<keyword evidence="10" id="KW-1185">Reference proteome</keyword>
<evidence type="ECO:0000259" key="7">
    <source>
        <dbReference type="Pfam" id="PF00725"/>
    </source>
</evidence>
<evidence type="ECO:0000313" key="9">
    <source>
        <dbReference type="EMBL" id="SMC49002.1"/>
    </source>
</evidence>
<gene>
    <name evidence="9" type="ORF">SAMN02745168_1200</name>
</gene>
<feature type="binding site" evidence="6">
    <location>
        <position position="272"/>
    </location>
    <ligand>
        <name>NAD(+)</name>
        <dbReference type="ChEBI" id="CHEBI:57540"/>
    </ligand>
</feature>
<evidence type="ECO:0000256" key="3">
    <source>
        <dbReference type="ARBA" id="ARBA00023002"/>
    </source>
</evidence>
<evidence type="ECO:0000256" key="1">
    <source>
        <dbReference type="ARBA" id="ARBA00005086"/>
    </source>
</evidence>
<dbReference type="FunFam" id="3.40.50.720:FF:000009">
    <property type="entry name" value="Fatty oxidation complex, alpha subunit"/>
    <property type="match status" value="1"/>
</dbReference>
<dbReference type="PIRSF" id="PIRSF000105">
    <property type="entry name" value="HCDH"/>
    <property type="match status" value="1"/>
</dbReference>
<name>A0A1W1ZLB3_9FIRM</name>
<keyword evidence="3" id="KW-0560">Oxidoreductase</keyword>
<dbReference type="SUPFAM" id="SSF48179">
    <property type="entry name" value="6-phosphogluconate dehydrogenase C-terminal domain-like"/>
    <property type="match status" value="1"/>
</dbReference>
<dbReference type="NCBIfam" id="NF004474">
    <property type="entry name" value="PRK05808.1"/>
    <property type="match status" value="1"/>
</dbReference>